<evidence type="ECO:0000313" key="2">
    <source>
        <dbReference type="Proteomes" id="UP000620124"/>
    </source>
</evidence>
<gene>
    <name evidence="1" type="ORF">MVEN_02245800</name>
</gene>
<proteinExistence type="predicted"/>
<protein>
    <submittedName>
        <fullName evidence="1">Uncharacterized protein</fullName>
    </submittedName>
</protein>
<dbReference type="EMBL" id="JACAZI010000025">
    <property type="protein sequence ID" value="KAF7334959.1"/>
    <property type="molecule type" value="Genomic_DNA"/>
</dbReference>
<reference evidence="1" key="1">
    <citation type="submission" date="2020-05" db="EMBL/GenBank/DDBJ databases">
        <title>Mycena genomes resolve the evolution of fungal bioluminescence.</title>
        <authorList>
            <person name="Tsai I.J."/>
        </authorList>
    </citation>
    <scope>NUCLEOTIDE SEQUENCE</scope>
    <source>
        <strain evidence="1">CCC161011</strain>
    </source>
</reference>
<comment type="caution">
    <text evidence="1">The sequence shown here is derived from an EMBL/GenBank/DDBJ whole genome shotgun (WGS) entry which is preliminary data.</text>
</comment>
<organism evidence="1 2">
    <name type="scientific">Mycena venus</name>
    <dbReference type="NCBI Taxonomy" id="2733690"/>
    <lineage>
        <taxon>Eukaryota</taxon>
        <taxon>Fungi</taxon>
        <taxon>Dikarya</taxon>
        <taxon>Basidiomycota</taxon>
        <taxon>Agaricomycotina</taxon>
        <taxon>Agaricomycetes</taxon>
        <taxon>Agaricomycetidae</taxon>
        <taxon>Agaricales</taxon>
        <taxon>Marasmiineae</taxon>
        <taxon>Mycenaceae</taxon>
        <taxon>Mycena</taxon>
    </lineage>
</organism>
<name>A0A8H7CET2_9AGAR</name>
<evidence type="ECO:0000313" key="1">
    <source>
        <dbReference type="EMBL" id="KAF7334959.1"/>
    </source>
</evidence>
<accession>A0A8H7CET2</accession>
<dbReference type="OrthoDB" id="2994622at2759"/>
<dbReference type="AlphaFoldDB" id="A0A8H7CET2"/>
<sequence>MSATNRTIANRQMLSALNPRVAGPFSDATNTIQTFGATEKVISRREARQRTKKLRRIHNATHSPVPKEPAAEIVVNAHRSATPAVEANIHASHIRAPIPPACVPAFIFSTHPRPRPTLIIRTLPGPRPKKYYGPFEACSREDVLVEETRTWEEDTWGVIYFSSTPDLAATIVGPVRVITLQATEVGAPGGAQIFYE</sequence>
<dbReference type="Proteomes" id="UP000620124">
    <property type="component" value="Unassembled WGS sequence"/>
</dbReference>
<keyword evidence="2" id="KW-1185">Reference proteome</keyword>